<dbReference type="InterPro" id="IPR013087">
    <property type="entry name" value="Znf_C2H2_type"/>
</dbReference>
<feature type="domain" description="C2H2-type" evidence="10">
    <location>
        <begin position="294"/>
        <end position="321"/>
    </location>
</feature>
<dbReference type="Gene3D" id="6.10.140.370">
    <property type="match status" value="1"/>
</dbReference>
<evidence type="ECO:0000256" key="6">
    <source>
        <dbReference type="ARBA" id="ARBA00023125"/>
    </source>
</evidence>
<evidence type="ECO:0000256" key="8">
    <source>
        <dbReference type="PROSITE-ProRule" id="PRU00042"/>
    </source>
</evidence>
<keyword evidence="3" id="KW-0677">Repeat</keyword>
<evidence type="ECO:0000256" key="3">
    <source>
        <dbReference type="ARBA" id="ARBA00022737"/>
    </source>
</evidence>
<keyword evidence="12" id="KW-1185">Reference proteome</keyword>
<dbReference type="OrthoDB" id="10260596at2759"/>
<dbReference type="Proteomes" id="UP000792457">
    <property type="component" value="Unassembled WGS sequence"/>
</dbReference>
<dbReference type="GO" id="GO:0045892">
    <property type="term" value="P:negative regulation of DNA-templated transcription"/>
    <property type="evidence" value="ECO:0007669"/>
    <property type="project" value="UniProtKB-ARBA"/>
</dbReference>
<dbReference type="PROSITE" id="PS00028">
    <property type="entry name" value="ZINC_FINGER_C2H2_1"/>
    <property type="match status" value="5"/>
</dbReference>
<dbReference type="PROSITE" id="PS50157">
    <property type="entry name" value="ZINC_FINGER_C2H2_2"/>
    <property type="match status" value="4"/>
</dbReference>
<evidence type="ECO:0000259" key="10">
    <source>
        <dbReference type="PROSITE" id="PS50157"/>
    </source>
</evidence>
<feature type="domain" description="C2H2-type" evidence="10">
    <location>
        <begin position="196"/>
        <end position="225"/>
    </location>
</feature>
<feature type="region of interest" description="Disordered" evidence="9">
    <location>
        <begin position="1"/>
        <end position="57"/>
    </location>
</feature>
<feature type="region of interest" description="Disordered" evidence="9">
    <location>
        <begin position="499"/>
        <end position="549"/>
    </location>
</feature>
<dbReference type="Pfam" id="PF00096">
    <property type="entry name" value="zf-C2H2"/>
    <property type="match status" value="1"/>
</dbReference>
<evidence type="ECO:0000256" key="1">
    <source>
        <dbReference type="ARBA" id="ARBA00004123"/>
    </source>
</evidence>
<dbReference type="SUPFAM" id="SSF57667">
    <property type="entry name" value="beta-beta-alpha zinc fingers"/>
    <property type="match status" value="3"/>
</dbReference>
<dbReference type="PANTHER" id="PTHR24391">
    <property type="entry name" value="HISTONE H4 TRANSCRIPTION FACTOR-RELATED"/>
    <property type="match status" value="1"/>
</dbReference>
<evidence type="ECO:0000313" key="12">
    <source>
        <dbReference type="Proteomes" id="UP000792457"/>
    </source>
</evidence>
<keyword evidence="7" id="KW-0539">Nucleus</keyword>
<keyword evidence="6" id="KW-0238">DNA-binding</keyword>
<organism evidence="11 12">
    <name type="scientific">Ladona fulva</name>
    <name type="common">Scarce chaser dragonfly</name>
    <name type="synonym">Libellula fulva</name>
    <dbReference type="NCBI Taxonomy" id="123851"/>
    <lineage>
        <taxon>Eukaryota</taxon>
        <taxon>Metazoa</taxon>
        <taxon>Ecdysozoa</taxon>
        <taxon>Arthropoda</taxon>
        <taxon>Hexapoda</taxon>
        <taxon>Insecta</taxon>
        <taxon>Pterygota</taxon>
        <taxon>Palaeoptera</taxon>
        <taxon>Odonata</taxon>
        <taxon>Epiprocta</taxon>
        <taxon>Anisoptera</taxon>
        <taxon>Libelluloidea</taxon>
        <taxon>Libellulidae</taxon>
        <taxon>Ladona</taxon>
    </lineage>
</organism>
<evidence type="ECO:0000256" key="7">
    <source>
        <dbReference type="ARBA" id="ARBA00023242"/>
    </source>
</evidence>
<dbReference type="GO" id="GO:0008270">
    <property type="term" value="F:zinc ion binding"/>
    <property type="evidence" value="ECO:0007669"/>
    <property type="project" value="UniProtKB-KW"/>
</dbReference>
<protein>
    <recommendedName>
        <fullName evidence="10">C2H2-type domain-containing protein</fullName>
    </recommendedName>
</protein>
<comment type="caution">
    <text evidence="11">The sequence shown here is derived from an EMBL/GenBank/DDBJ whole genome shotgun (WGS) entry which is preliminary data.</text>
</comment>
<evidence type="ECO:0000256" key="2">
    <source>
        <dbReference type="ARBA" id="ARBA00022723"/>
    </source>
</evidence>
<feature type="compositionally biased region" description="Basic residues" evidence="9">
    <location>
        <begin position="7"/>
        <end position="21"/>
    </location>
</feature>
<evidence type="ECO:0000256" key="5">
    <source>
        <dbReference type="ARBA" id="ARBA00022833"/>
    </source>
</evidence>
<feature type="compositionally biased region" description="Basic and acidic residues" evidence="9">
    <location>
        <begin position="37"/>
        <end position="56"/>
    </location>
</feature>
<dbReference type="InterPro" id="IPR036236">
    <property type="entry name" value="Znf_C2H2_sf"/>
</dbReference>
<dbReference type="AlphaFoldDB" id="A0A8K0JUY8"/>
<dbReference type="PANTHER" id="PTHR24391:SF18">
    <property type="entry name" value="EG:115C2.6 PROTEIN"/>
    <property type="match status" value="1"/>
</dbReference>
<dbReference type="GO" id="GO:0000981">
    <property type="term" value="F:DNA-binding transcription factor activity, RNA polymerase II-specific"/>
    <property type="evidence" value="ECO:0007669"/>
    <property type="project" value="TreeGrafter"/>
</dbReference>
<evidence type="ECO:0000313" key="11">
    <source>
        <dbReference type="EMBL" id="KAG8223150.1"/>
    </source>
</evidence>
<reference evidence="11" key="1">
    <citation type="submission" date="2013-04" db="EMBL/GenBank/DDBJ databases">
        <authorList>
            <person name="Qu J."/>
            <person name="Murali S.C."/>
            <person name="Bandaranaike D."/>
            <person name="Bellair M."/>
            <person name="Blankenburg K."/>
            <person name="Chao H."/>
            <person name="Dinh H."/>
            <person name="Doddapaneni H."/>
            <person name="Downs B."/>
            <person name="Dugan-Rocha S."/>
            <person name="Elkadiri S."/>
            <person name="Gnanaolivu R.D."/>
            <person name="Hernandez B."/>
            <person name="Javaid M."/>
            <person name="Jayaseelan J.C."/>
            <person name="Lee S."/>
            <person name="Li M."/>
            <person name="Ming W."/>
            <person name="Munidasa M."/>
            <person name="Muniz J."/>
            <person name="Nguyen L."/>
            <person name="Ongeri F."/>
            <person name="Osuji N."/>
            <person name="Pu L.-L."/>
            <person name="Puazo M."/>
            <person name="Qu C."/>
            <person name="Quiroz J."/>
            <person name="Raj R."/>
            <person name="Weissenberger G."/>
            <person name="Xin Y."/>
            <person name="Zou X."/>
            <person name="Han Y."/>
            <person name="Richards S."/>
            <person name="Worley K."/>
            <person name="Muzny D."/>
            <person name="Gibbs R."/>
        </authorList>
    </citation>
    <scope>NUCLEOTIDE SEQUENCE</scope>
    <source>
        <strain evidence="11">Sampled in the wild</strain>
    </source>
</reference>
<dbReference type="GO" id="GO:0005634">
    <property type="term" value="C:nucleus"/>
    <property type="evidence" value="ECO:0007669"/>
    <property type="project" value="UniProtKB-SubCell"/>
</dbReference>
<dbReference type="Gene3D" id="3.30.160.60">
    <property type="entry name" value="Classic Zinc Finger"/>
    <property type="match status" value="3"/>
</dbReference>
<name>A0A8K0JUY8_LADFU</name>
<dbReference type="InterPro" id="IPR051574">
    <property type="entry name" value="ZnF_E-box_Homeobox"/>
</dbReference>
<keyword evidence="2" id="KW-0479">Metal-binding</keyword>
<accession>A0A8K0JUY8</accession>
<proteinExistence type="predicted"/>
<feature type="domain" description="C2H2-type" evidence="10">
    <location>
        <begin position="320"/>
        <end position="348"/>
    </location>
</feature>
<dbReference type="GO" id="GO:0000978">
    <property type="term" value="F:RNA polymerase II cis-regulatory region sequence-specific DNA binding"/>
    <property type="evidence" value="ECO:0007669"/>
    <property type="project" value="TreeGrafter"/>
</dbReference>
<evidence type="ECO:0000256" key="4">
    <source>
        <dbReference type="ARBA" id="ARBA00022771"/>
    </source>
</evidence>
<keyword evidence="5" id="KW-0862">Zinc</keyword>
<gene>
    <name evidence="11" type="ORF">J437_LFUL000573</name>
</gene>
<keyword evidence="4 8" id="KW-0863">Zinc-finger</keyword>
<dbReference type="EMBL" id="KZ308153">
    <property type="protein sequence ID" value="KAG8223150.1"/>
    <property type="molecule type" value="Genomic_DNA"/>
</dbReference>
<comment type="subcellular location">
    <subcellularLocation>
        <location evidence="1">Nucleus</location>
    </subcellularLocation>
</comment>
<reference evidence="11" key="2">
    <citation type="submission" date="2017-10" db="EMBL/GenBank/DDBJ databases">
        <title>Ladona fulva Genome sequencing and assembly.</title>
        <authorList>
            <person name="Murali S."/>
            <person name="Richards S."/>
            <person name="Bandaranaike D."/>
            <person name="Bellair M."/>
            <person name="Blankenburg K."/>
            <person name="Chao H."/>
            <person name="Dinh H."/>
            <person name="Doddapaneni H."/>
            <person name="Dugan-Rocha S."/>
            <person name="Elkadiri S."/>
            <person name="Gnanaolivu R."/>
            <person name="Hernandez B."/>
            <person name="Skinner E."/>
            <person name="Javaid M."/>
            <person name="Lee S."/>
            <person name="Li M."/>
            <person name="Ming W."/>
            <person name="Munidasa M."/>
            <person name="Muniz J."/>
            <person name="Nguyen L."/>
            <person name="Hughes D."/>
            <person name="Osuji N."/>
            <person name="Pu L.-L."/>
            <person name="Puazo M."/>
            <person name="Qu C."/>
            <person name="Quiroz J."/>
            <person name="Raj R."/>
            <person name="Weissenberger G."/>
            <person name="Xin Y."/>
            <person name="Zou X."/>
            <person name="Han Y."/>
            <person name="Worley K."/>
            <person name="Muzny D."/>
            <person name="Gibbs R."/>
        </authorList>
    </citation>
    <scope>NUCLEOTIDE SEQUENCE</scope>
    <source>
        <strain evidence="11">Sampled in the wild</strain>
    </source>
</reference>
<evidence type="ECO:0000256" key="9">
    <source>
        <dbReference type="SAM" id="MobiDB-lite"/>
    </source>
</evidence>
<feature type="domain" description="C2H2-type" evidence="10">
    <location>
        <begin position="234"/>
        <end position="263"/>
    </location>
</feature>
<feature type="compositionally biased region" description="Acidic residues" evidence="9">
    <location>
        <begin position="499"/>
        <end position="512"/>
    </location>
</feature>
<dbReference type="SMART" id="SM00355">
    <property type="entry name" value="ZnF_C2H2"/>
    <property type="match status" value="10"/>
</dbReference>
<sequence>MQFRIMARGKGRRKGTSTKKKVPNDGVAEEEITQESCTKESEQTNSRKEDDIEKHNKQQQLLQENGNDGEANKNSVKRVYPRVFKYKDEELDMLCEWEECNYRTENLLEFVKHVEHHIPQLRVKVNDDGKAAYVCLWEECDFETEDNKEIIRHVNYHAFHTKIKCIGKNICNRTGVPACNYHELGRNIVPDIPNCYRCNWEDCTSVFQNAQRFFFHVEAHVRGYPSGNNIKGGLPCCWGSCKASFPSQHKVRDHVRTHTQEKMVGCPVCGGIFATRAKYYDHCKRQIPLEMHGYQCSHCFKFYPSERLLKGHMRLHVNHYKCPFCDMTCPGPASLSKHIRFRHLDDRPFKCSACDFRGKTQNDLSCHHRVHLPDGFFKCNEEGCEYSSRSPASLSWHYRKVHGNQVDPMYCCHICDARYFRGFLLTRHLVNKHSFQWPSGHSRFRYKLHEDGLYRLETVRYESLEVTQKMMQEKETSQSGQKRSRYGWQQRRYGEINDVEYEDYVDDPDENSDSGGQEAKKRKVRPYSPMKLRSPRKLQDQDECNGSEKEGKLIEIAVEELDEKGQVVKLEFIHTKEVRVTTDQNIVL</sequence>